<protein>
    <submittedName>
        <fullName evidence="10">Outer membrane protein TolC</fullName>
    </submittedName>
</protein>
<keyword evidence="8" id="KW-0175">Coiled coil</keyword>
<dbReference type="GO" id="GO:0009279">
    <property type="term" value="C:cell outer membrane"/>
    <property type="evidence" value="ECO:0007669"/>
    <property type="project" value="UniProtKB-SubCell"/>
</dbReference>
<dbReference type="SUPFAM" id="SSF56954">
    <property type="entry name" value="Outer membrane efflux proteins (OEP)"/>
    <property type="match status" value="1"/>
</dbReference>
<comment type="similarity">
    <text evidence="2">Belongs to the outer membrane factor (OMF) (TC 1.B.17) family.</text>
</comment>
<gene>
    <name evidence="10" type="primary">tolC</name>
    <name evidence="10" type="ORF">VHA01S_036_00060</name>
</gene>
<dbReference type="NCBIfam" id="TIGR01844">
    <property type="entry name" value="type_I_sec_TolC"/>
    <property type="match status" value="1"/>
</dbReference>
<dbReference type="GO" id="GO:1990281">
    <property type="term" value="C:efflux pump complex"/>
    <property type="evidence" value="ECO:0007669"/>
    <property type="project" value="TreeGrafter"/>
</dbReference>
<keyword evidence="4" id="KW-1134">Transmembrane beta strand</keyword>
<sequence length="455" mass="49591">MKRIPLSLLISGLVGLPHLAAATNLSEVYSQAKSSDTVVQTAKANKDAAFANVDAKRAPLLPQINLVGTAQGELGDHYYQAPGNKPYSDGYTTGAKIVLDQDLYLRSSWIDLDIAEKQARQADANYAAAEQELIMRSAQAYFDVLKAQDELISVQAEKKATKKQWDQAKQRNRAGLAAITDVYDAEAQYDTVLATEVLKQNDLTNSYEKLRKITNQPYNEIDTLDSERFSPAKNNTDSTALINEAHEKNLELLAARIEKDVAQDNIKSANSGHLPSLHFNASYGNEDYQNAWGSSPVDHSHGNDLRAGLTLSVPVYSGGATSAKTDSAQAQYIVASQSLENKYREVDANIRAYNNNVSAAYSAILAYRQVVKSAQAAHKATLSGFRVGTRTIVDVLNSSRRVFEAQRSLSDARYDYITAGLRVKLAAGSLTEQDILDINAGLESPHKSSDAALKS</sequence>
<dbReference type="EMBL" id="BAUJ01000036">
    <property type="protein sequence ID" value="GAD90201.1"/>
    <property type="molecule type" value="Genomic_DNA"/>
</dbReference>
<evidence type="ECO:0000256" key="8">
    <source>
        <dbReference type="SAM" id="Coils"/>
    </source>
</evidence>
<organism evidence="10 11">
    <name type="scientific">Vibrio halioticoli NBRC 102217</name>
    <dbReference type="NCBI Taxonomy" id="1219072"/>
    <lineage>
        <taxon>Bacteria</taxon>
        <taxon>Pseudomonadati</taxon>
        <taxon>Pseudomonadota</taxon>
        <taxon>Gammaproteobacteria</taxon>
        <taxon>Vibrionales</taxon>
        <taxon>Vibrionaceae</taxon>
        <taxon>Vibrio</taxon>
    </lineage>
</organism>
<dbReference type="Pfam" id="PF02321">
    <property type="entry name" value="OEP"/>
    <property type="match status" value="2"/>
</dbReference>
<dbReference type="GO" id="GO:0015288">
    <property type="term" value="F:porin activity"/>
    <property type="evidence" value="ECO:0007669"/>
    <property type="project" value="TreeGrafter"/>
</dbReference>
<dbReference type="AlphaFoldDB" id="V5FKD9"/>
<feature type="signal peptide" evidence="9">
    <location>
        <begin position="1"/>
        <end position="20"/>
    </location>
</feature>
<name>V5FKD9_9VIBR</name>
<dbReference type="InterPro" id="IPR010130">
    <property type="entry name" value="T1SS_OMP_TolC"/>
</dbReference>
<evidence type="ECO:0000256" key="6">
    <source>
        <dbReference type="ARBA" id="ARBA00023136"/>
    </source>
</evidence>
<evidence type="ECO:0000256" key="4">
    <source>
        <dbReference type="ARBA" id="ARBA00022452"/>
    </source>
</evidence>
<keyword evidence="11" id="KW-1185">Reference proteome</keyword>
<keyword evidence="9" id="KW-0732">Signal</keyword>
<feature type="chain" id="PRO_5004732728" evidence="9">
    <location>
        <begin position="21"/>
        <end position="455"/>
    </location>
</feature>
<keyword evidence="5" id="KW-0812">Transmembrane</keyword>
<evidence type="ECO:0000256" key="9">
    <source>
        <dbReference type="SAM" id="SignalP"/>
    </source>
</evidence>
<accession>V5FKD9</accession>
<dbReference type="eggNOG" id="COG1538">
    <property type="taxonomic scope" value="Bacteria"/>
</dbReference>
<keyword evidence="3" id="KW-0813">Transport</keyword>
<dbReference type="Proteomes" id="UP000017800">
    <property type="component" value="Unassembled WGS sequence"/>
</dbReference>
<comment type="caution">
    <text evidence="10">The sequence shown here is derived from an EMBL/GenBank/DDBJ whole genome shotgun (WGS) entry which is preliminary data.</text>
</comment>
<comment type="subcellular location">
    <subcellularLocation>
        <location evidence="1">Cell outer membrane</location>
    </subcellularLocation>
</comment>
<evidence type="ECO:0000313" key="11">
    <source>
        <dbReference type="Proteomes" id="UP000017800"/>
    </source>
</evidence>
<dbReference type="InterPro" id="IPR003423">
    <property type="entry name" value="OMP_efflux"/>
</dbReference>
<evidence type="ECO:0000256" key="2">
    <source>
        <dbReference type="ARBA" id="ARBA00007613"/>
    </source>
</evidence>
<evidence type="ECO:0000256" key="1">
    <source>
        <dbReference type="ARBA" id="ARBA00004442"/>
    </source>
</evidence>
<feature type="coiled-coil region" evidence="8">
    <location>
        <begin position="112"/>
        <end position="164"/>
    </location>
</feature>
<dbReference type="InterPro" id="IPR051906">
    <property type="entry name" value="TolC-like"/>
</dbReference>
<dbReference type="GO" id="GO:0015562">
    <property type="term" value="F:efflux transmembrane transporter activity"/>
    <property type="evidence" value="ECO:0007669"/>
    <property type="project" value="InterPro"/>
</dbReference>
<proteinExistence type="inferred from homology"/>
<evidence type="ECO:0000256" key="7">
    <source>
        <dbReference type="ARBA" id="ARBA00023237"/>
    </source>
</evidence>
<evidence type="ECO:0000313" key="10">
    <source>
        <dbReference type="EMBL" id="GAD90201.1"/>
    </source>
</evidence>
<dbReference type="PANTHER" id="PTHR30026:SF20">
    <property type="entry name" value="OUTER MEMBRANE PROTEIN TOLC"/>
    <property type="match status" value="1"/>
</dbReference>
<evidence type="ECO:0000256" key="5">
    <source>
        <dbReference type="ARBA" id="ARBA00022692"/>
    </source>
</evidence>
<dbReference type="PANTHER" id="PTHR30026">
    <property type="entry name" value="OUTER MEMBRANE PROTEIN TOLC"/>
    <property type="match status" value="1"/>
</dbReference>
<dbReference type="Gene3D" id="1.20.1600.10">
    <property type="entry name" value="Outer membrane efflux proteins (OEP)"/>
    <property type="match status" value="1"/>
</dbReference>
<evidence type="ECO:0000256" key="3">
    <source>
        <dbReference type="ARBA" id="ARBA00022448"/>
    </source>
</evidence>
<reference evidence="10 11" key="1">
    <citation type="submission" date="2013-11" db="EMBL/GenBank/DDBJ databases">
        <title>Whole genome shotgun sequence of Vibrio halioticoli NBRC 102217.</title>
        <authorList>
            <person name="Isaki S."/>
            <person name="Kimura A."/>
            <person name="Ohji S."/>
            <person name="Hosoyama A."/>
            <person name="Fujita N."/>
            <person name="Hashimoto M."/>
            <person name="Hosoyama Y."/>
            <person name="Yamazoe A."/>
        </authorList>
    </citation>
    <scope>NUCLEOTIDE SEQUENCE [LARGE SCALE GENOMIC DNA]</scope>
    <source>
        <strain evidence="10 11">NBRC 102217</strain>
    </source>
</reference>
<dbReference type="RefSeq" id="WP_023404552.1">
    <property type="nucleotide sequence ID" value="NZ_BAUJ01000036.1"/>
</dbReference>
<dbReference type="OrthoDB" id="9813458at2"/>
<keyword evidence="6" id="KW-0472">Membrane</keyword>
<keyword evidence="7" id="KW-0998">Cell outer membrane</keyword>